<protein>
    <submittedName>
        <fullName evidence="1">Uncharacterized protein</fullName>
    </submittedName>
</protein>
<keyword evidence="2" id="KW-1185">Reference proteome</keyword>
<evidence type="ECO:0000313" key="2">
    <source>
        <dbReference type="Proteomes" id="UP001066276"/>
    </source>
</evidence>
<evidence type="ECO:0000313" key="1">
    <source>
        <dbReference type="EMBL" id="KAJ1214355.1"/>
    </source>
</evidence>
<reference evidence="1" key="1">
    <citation type="journal article" date="2022" name="bioRxiv">
        <title>Sequencing and chromosome-scale assembly of the giantPleurodeles waltlgenome.</title>
        <authorList>
            <person name="Brown T."/>
            <person name="Elewa A."/>
            <person name="Iarovenko S."/>
            <person name="Subramanian E."/>
            <person name="Araus A.J."/>
            <person name="Petzold A."/>
            <person name="Susuki M."/>
            <person name="Suzuki K.-i.T."/>
            <person name="Hayashi T."/>
            <person name="Toyoda A."/>
            <person name="Oliveira C."/>
            <person name="Osipova E."/>
            <person name="Leigh N.D."/>
            <person name="Simon A."/>
            <person name="Yun M.H."/>
        </authorList>
    </citation>
    <scope>NUCLEOTIDE SEQUENCE</scope>
    <source>
        <strain evidence="1">20211129_DDA</strain>
        <tissue evidence="1">Liver</tissue>
    </source>
</reference>
<dbReference type="PANTHER" id="PTHR11505">
    <property type="entry name" value="L1 TRANSPOSABLE ELEMENT-RELATED"/>
    <property type="match status" value="1"/>
</dbReference>
<gene>
    <name evidence="1" type="ORF">NDU88_001974</name>
</gene>
<dbReference type="EMBL" id="JANPWB010000001">
    <property type="protein sequence ID" value="KAJ1214355.1"/>
    <property type="molecule type" value="Genomic_DNA"/>
</dbReference>
<comment type="caution">
    <text evidence="1">The sequence shown here is derived from an EMBL/GenBank/DDBJ whole genome shotgun (WGS) entry which is preliminary data.</text>
</comment>
<dbReference type="Proteomes" id="UP001066276">
    <property type="component" value="Chromosome 1_1"/>
</dbReference>
<accession>A0AAV7WK31</accession>
<name>A0AAV7WK31_PLEWA</name>
<sequence>MPMNRGKTPSPTSTKDMLHKIDPSWSQEDDSLMPIPIAEASADAQTLVTKKDIHLLLVELHKDIAFLHQDFTCTLSNLEESIREPNSRLTVDESTSTGHALENVDRRTVIERLEKNYDLLQNKQDDLENHYRRNNVHIRGIAATIPSDSSHMFTHLLGLQDDQPVLLGRIHRVYSAYQQQKNLTLYVLNKVHYFHIKEKVMQAARHQESITFRGDTISIYQDASIHKLACNTKFRAVIHHLHEMKISYQWGFPLRLHFTYQDKRVVAHSPKEA</sequence>
<dbReference type="InterPro" id="IPR004244">
    <property type="entry name" value="Transposase_22"/>
</dbReference>
<organism evidence="1 2">
    <name type="scientific">Pleurodeles waltl</name>
    <name type="common">Iberian ribbed newt</name>
    <dbReference type="NCBI Taxonomy" id="8319"/>
    <lineage>
        <taxon>Eukaryota</taxon>
        <taxon>Metazoa</taxon>
        <taxon>Chordata</taxon>
        <taxon>Craniata</taxon>
        <taxon>Vertebrata</taxon>
        <taxon>Euteleostomi</taxon>
        <taxon>Amphibia</taxon>
        <taxon>Batrachia</taxon>
        <taxon>Caudata</taxon>
        <taxon>Salamandroidea</taxon>
        <taxon>Salamandridae</taxon>
        <taxon>Pleurodelinae</taxon>
        <taxon>Pleurodeles</taxon>
    </lineage>
</organism>
<dbReference type="Gene3D" id="3.30.70.1820">
    <property type="entry name" value="L1 transposable element, RRM domain"/>
    <property type="match status" value="1"/>
</dbReference>
<dbReference type="AlphaFoldDB" id="A0AAV7WK31"/>
<proteinExistence type="predicted"/>